<organism evidence="2 3">
    <name type="scientific">Devosia aurantiaca</name>
    <dbReference type="NCBI Taxonomy" id="2714858"/>
    <lineage>
        <taxon>Bacteria</taxon>
        <taxon>Pseudomonadati</taxon>
        <taxon>Pseudomonadota</taxon>
        <taxon>Alphaproteobacteria</taxon>
        <taxon>Hyphomicrobiales</taxon>
        <taxon>Devosiaceae</taxon>
        <taxon>Devosia</taxon>
    </lineage>
</organism>
<evidence type="ECO:0000313" key="2">
    <source>
        <dbReference type="EMBL" id="NGP19026.1"/>
    </source>
</evidence>
<feature type="signal peptide" evidence="1">
    <location>
        <begin position="1"/>
        <end position="22"/>
    </location>
</feature>
<feature type="chain" id="PRO_5026947603" description="Porin" evidence="1">
    <location>
        <begin position="23"/>
        <end position="467"/>
    </location>
</feature>
<comment type="caution">
    <text evidence="2">The sequence shown here is derived from an EMBL/GenBank/DDBJ whole genome shotgun (WGS) entry which is preliminary data.</text>
</comment>
<evidence type="ECO:0000313" key="3">
    <source>
        <dbReference type="Proteomes" id="UP000474802"/>
    </source>
</evidence>
<dbReference type="AlphaFoldDB" id="A0A6M1SR68"/>
<dbReference type="RefSeq" id="WP_164535274.1">
    <property type="nucleotide sequence ID" value="NZ_JAALFG010000004.1"/>
</dbReference>
<dbReference type="EMBL" id="JAALFG010000004">
    <property type="protein sequence ID" value="NGP19026.1"/>
    <property type="molecule type" value="Genomic_DNA"/>
</dbReference>
<keyword evidence="1" id="KW-0732">Signal</keyword>
<protein>
    <recommendedName>
        <fullName evidence="4">Porin</fullName>
    </recommendedName>
</protein>
<name>A0A6M1SR68_9HYPH</name>
<evidence type="ECO:0000256" key="1">
    <source>
        <dbReference type="SAM" id="SignalP"/>
    </source>
</evidence>
<keyword evidence="3" id="KW-1185">Reference proteome</keyword>
<reference evidence="2 3" key="1">
    <citation type="submission" date="2020-02" db="EMBL/GenBank/DDBJ databases">
        <authorList>
            <person name="Khan S.A."/>
            <person name="Jeon C.O."/>
            <person name="Chun B.H."/>
        </authorList>
    </citation>
    <scope>NUCLEOTIDE SEQUENCE [LARGE SCALE GENOMIC DNA]</scope>
    <source>
        <strain evidence="2 3">H239</strain>
    </source>
</reference>
<proteinExistence type="predicted"/>
<evidence type="ECO:0008006" key="4">
    <source>
        <dbReference type="Google" id="ProtNLM"/>
    </source>
</evidence>
<gene>
    <name evidence="2" type="ORF">G5575_16490</name>
</gene>
<reference evidence="2 3" key="2">
    <citation type="submission" date="2020-03" db="EMBL/GenBank/DDBJ databases">
        <title>Devosia chinhatensis sp. nov., isolated from a hexachlorocyclohexane (HCH) dump site in India.</title>
        <authorList>
            <person name="Kumar M."/>
            <person name="Lal R."/>
        </authorList>
    </citation>
    <scope>NUCLEOTIDE SEQUENCE [LARGE SCALE GENOMIC DNA]</scope>
    <source>
        <strain evidence="2 3">H239</strain>
    </source>
</reference>
<accession>A0A6M1SR68</accession>
<sequence>MKLKSLMLGSIAAAGLSTAGYAADLGVLTSLDVCDSLGISGLTISSSDNCLVITGGVSYEFGYGEFRDESPVAATIDPRQVAIGGVGEDWDSRVISWLKAVGSSSSDFGRASATITLKSDYRFRTRGGVDLDGDGPGTAIGTTQTLAEDGQFFADEAFVQVGDTTTIMAGKKGSIANLGDDAPFSYLGLFNSSSLDGGGVGIDADTDYLGGHVIQVVSSVADGISVGVGFEALQLGEDFDDAYDEDSAGTLVGVVSYSGEGVTAHLTGAAFEVLSGDVDSWLIHAGATGTFDAFKVRAAVSYFNNSLIGVDTKHIGADILNALVSGEATFDLFTIALSGEIQNVTDGPAADFTDYGVGGSVGVGITEGVSINLGARYFQDGLADEDTYQVAAQVVAAVTETIKVTGEIGGYFGEAIENNPDFSDDNIYYGAAELGWTPGGSFTSSLRGEVNSEDAYKVTFKAAKEFK</sequence>
<dbReference type="Proteomes" id="UP000474802">
    <property type="component" value="Unassembled WGS sequence"/>
</dbReference>